<dbReference type="SUPFAM" id="SSF50156">
    <property type="entry name" value="PDZ domain-like"/>
    <property type="match status" value="1"/>
</dbReference>
<dbReference type="GO" id="GO:0032440">
    <property type="term" value="F:2-alkenal reductase [NAD(P)H] activity"/>
    <property type="evidence" value="ECO:0007669"/>
    <property type="project" value="UniProtKB-EC"/>
</dbReference>
<dbReference type="InterPro" id="IPR001940">
    <property type="entry name" value="Peptidase_S1C"/>
</dbReference>
<dbReference type="Pfam" id="PF13180">
    <property type="entry name" value="PDZ_2"/>
    <property type="match status" value="1"/>
</dbReference>
<dbReference type="Proteomes" id="UP000215027">
    <property type="component" value="Chromosome II"/>
</dbReference>
<dbReference type="RefSeq" id="WP_095045622.1">
    <property type="nucleotide sequence ID" value="NZ_LN890656.1"/>
</dbReference>
<dbReference type="AlphaFoldDB" id="A0A160TB26"/>
<organism evidence="4 5">
    <name type="scientific">Candidatus Promineifilum breve</name>
    <dbReference type="NCBI Taxonomy" id="1806508"/>
    <lineage>
        <taxon>Bacteria</taxon>
        <taxon>Bacillati</taxon>
        <taxon>Chloroflexota</taxon>
        <taxon>Ardenticatenia</taxon>
        <taxon>Candidatus Promineifilales</taxon>
        <taxon>Candidatus Promineifilaceae</taxon>
        <taxon>Candidatus Promineifilum</taxon>
    </lineage>
</organism>
<dbReference type="InterPro" id="IPR009003">
    <property type="entry name" value="Peptidase_S1_PA"/>
</dbReference>
<dbReference type="InterPro" id="IPR036034">
    <property type="entry name" value="PDZ_sf"/>
</dbReference>
<dbReference type="PANTHER" id="PTHR43343:SF3">
    <property type="entry name" value="PROTEASE DO-LIKE 8, CHLOROPLASTIC"/>
    <property type="match status" value="1"/>
</dbReference>
<reference evidence="4" key="1">
    <citation type="submission" date="2016-01" db="EMBL/GenBank/DDBJ databases">
        <authorList>
            <person name="Mcilroy J.S."/>
            <person name="Karst M S."/>
            <person name="Albertsen M."/>
        </authorList>
    </citation>
    <scope>NUCLEOTIDE SEQUENCE</scope>
    <source>
        <strain evidence="4">Cfx-K</strain>
    </source>
</reference>
<dbReference type="SUPFAM" id="SSF50494">
    <property type="entry name" value="Trypsin-like serine proteases"/>
    <property type="match status" value="1"/>
</dbReference>
<dbReference type="InterPro" id="IPR001478">
    <property type="entry name" value="PDZ"/>
</dbReference>
<keyword evidence="1" id="KW-0645">Protease</keyword>
<evidence type="ECO:0000259" key="3">
    <source>
        <dbReference type="Pfam" id="PF13180"/>
    </source>
</evidence>
<keyword evidence="4" id="KW-0560">Oxidoreductase</keyword>
<keyword evidence="5" id="KW-1185">Reference proteome</keyword>
<evidence type="ECO:0000313" key="4">
    <source>
        <dbReference type="EMBL" id="CUS06340.1"/>
    </source>
</evidence>
<dbReference type="Gene3D" id="2.40.10.120">
    <property type="match status" value="1"/>
</dbReference>
<dbReference type="EC" id="1.3.1.74" evidence="4"/>
<evidence type="ECO:0000256" key="2">
    <source>
        <dbReference type="ARBA" id="ARBA00022801"/>
    </source>
</evidence>
<dbReference type="InterPro" id="IPR051201">
    <property type="entry name" value="Chloro_Bact_Ser_Proteases"/>
</dbReference>
<dbReference type="EMBL" id="LN890656">
    <property type="protein sequence ID" value="CUS06340.1"/>
    <property type="molecule type" value="Genomic_DNA"/>
</dbReference>
<evidence type="ECO:0000313" key="5">
    <source>
        <dbReference type="Proteomes" id="UP000215027"/>
    </source>
</evidence>
<name>A0A160TB26_9CHLR</name>
<accession>A0A160TB26</accession>
<dbReference type="Gene3D" id="2.30.42.10">
    <property type="match status" value="1"/>
</dbReference>
<dbReference type="PRINTS" id="PR00834">
    <property type="entry name" value="PROTEASES2C"/>
</dbReference>
<keyword evidence="2" id="KW-0378">Hydrolase</keyword>
<sequence length="406" mass="41422">MKHRLSTIFVLIALMAVLLTGCSLGRDASSVLPVVGTVAETIQQQLPTVAAQAEAAVQEVAQVAPTAAPEVVPVVPVPATTTEQQLIDLFNRVNPGVVTVYMTSGSGSGFIVDAGGYIVTNNHVIAEGGEITIVFYDGDVKTAELVGTDSQGDIALLKVEAAPGELTALPLGDSDALQVGQSVIAIGAPFGLSNSLTTGIVSGLNRQMPVEELGIATNYQVPNVVQTDAAINPGNSGGPLLTMSGEVIGVNTAIESPVRANSGVGFAVPSNVVKVIIGQLRTSGEVSYPWLGIAGGTLSPDAAEELGLPRETRGVLVSEVTTGGPAATAGLRGLDAATNSGADIITGIDSLTVVEFDDLLGYIVQNTQVGQTVTLTILRDGQPQTLSLTLGERPAAVPQSEFEQAP</sequence>
<dbReference type="PROSITE" id="PS51257">
    <property type="entry name" value="PROKAR_LIPOPROTEIN"/>
    <property type="match status" value="1"/>
</dbReference>
<dbReference type="GO" id="GO:0006508">
    <property type="term" value="P:proteolysis"/>
    <property type="evidence" value="ECO:0007669"/>
    <property type="project" value="UniProtKB-KW"/>
</dbReference>
<gene>
    <name evidence="4" type="ORF">CFX0092_B0806</name>
</gene>
<protein>
    <submittedName>
        <fullName evidence="4">2-alkenal reductase</fullName>
        <ecNumber evidence="4">1.3.1.74</ecNumber>
    </submittedName>
</protein>
<dbReference type="KEGG" id="pbf:CFX0092_B0806"/>
<dbReference type="OrthoDB" id="9758917at2"/>
<dbReference type="Pfam" id="PF13365">
    <property type="entry name" value="Trypsin_2"/>
    <property type="match status" value="1"/>
</dbReference>
<feature type="domain" description="PDZ" evidence="3">
    <location>
        <begin position="311"/>
        <end position="390"/>
    </location>
</feature>
<evidence type="ECO:0000256" key="1">
    <source>
        <dbReference type="ARBA" id="ARBA00022670"/>
    </source>
</evidence>
<dbReference type="PANTHER" id="PTHR43343">
    <property type="entry name" value="PEPTIDASE S12"/>
    <property type="match status" value="1"/>
</dbReference>
<proteinExistence type="predicted"/>
<dbReference type="GO" id="GO:0004252">
    <property type="term" value="F:serine-type endopeptidase activity"/>
    <property type="evidence" value="ECO:0007669"/>
    <property type="project" value="InterPro"/>
</dbReference>